<protein>
    <submittedName>
        <fullName evidence="1">Uncharacterized protein</fullName>
    </submittedName>
</protein>
<dbReference type="HOGENOM" id="CLU_2495095_0_0_10"/>
<sequence length="86" mass="9347">MPYTPNGNEGEVQDFLDKAKPGLINGTDFVFASIHKDSSGLPYFPAEVFIRLDFLSSAGGLFNCIAFNSPIFSEILANKLSISLVM</sequence>
<dbReference type="AlphaFoldDB" id="C6XTS0"/>
<proteinExistence type="predicted"/>
<name>C6XTS0_PEDHD</name>
<accession>C6XTS0</accession>
<reference evidence="1 2" key="1">
    <citation type="journal article" date="2009" name="Stand. Genomic Sci.">
        <title>Complete genome sequence of Pedobacter heparinus type strain (HIM 762-3).</title>
        <authorList>
            <person name="Han C."/>
            <person name="Spring S."/>
            <person name="Lapidus A."/>
            <person name="Del Rio T.G."/>
            <person name="Tice H."/>
            <person name="Copeland A."/>
            <person name="Cheng J.F."/>
            <person name="Lucas S."/>
            <person name="Chen F."/>
            <person name="Nolan M."/>
            <person name="Bruce D."/>
            <person name="Goodwin L."/>
            <person name="Pitluck S."/>
            <person name="Ivanova N."/>
            <person name="Mavromatis K."/>
            <person name="Mikhailova N."/>
            <person name="Pati A."/>
            <person name="Chen A."/>
            <person name="Palaniappan K."/>
            <person name="Land M."/>
            <person name="Hauser L."/>
            <person name="Chang Y.J."/>
            <person name="Jeffries C.C."/>
            <person name="Saunders E."/>
            <person name="Chertkov O."/>
            <person name="Brettin T."/>
            <person name="Goker M."/>
            <person name="Rohde M."/>
            <person name="Bristow J."/>
            <person name="Eisen J.A."/>
            <person name="Markowitz V."/>
            <person name="Hugenholtz P."/>
            <person name="Kyrpides N.C."/>
            <person name="Klenk H.P."/>
            <person name="Detter J.C."/>
        </authorList>
    </citation>
    <scope>NUCLEOTIDE SEQUENCE [LARGE SCALE GENOMIC DNA]</scope>
    <source>
        <strain evidence="2">ATCC 13125 / DSM 2366 / CIP 104194 / JCM 7457 / NBRC 12017 / NCIMB 9290 / NRRL B-14731 / HIM 762-3</strain>
    </source>
</reference>
<organism evidence="1 2">
    <name type="scientific">Pedobacter heparinus (strain ATCC 13125 / DSM 2366 / CIP 104194 / JCM 7457 / NBRC 12017 / NCIMB 9290 / NRRL B-14731 / HIM 762-3)</name>
    <dbReference type="NCBI Taxonomy" id="485917"/>
    <lineage>
        <taxon>Bacteria</taxon>
        <taxon>Pseudomonadati</taxon>
        <taxon>Bacteroidota</taxon>
        <taxon>Sphingobacteriia</taxon>
        <taxon>Sphingobacteriales</taxon>
        <taxon>Sphingobacteriaceae</taxon>
        <taxon>Pedobacter</taxon>
    </lineage>
</organism>
<evidence type="ECO:0000313" key="2">
    <source>
        <dbReference type="Proteomes" id="UP000000852"/>
    </source>
</evidence>
<evidence type="ECO:0000313" key="1">
    <source>
        <dbReference type="EMBL" id="ACU03706.1"/>
    </source>
</evidence>
<dbReference type="Proteomes" id="UP000000852">
    <property type="component" value="Chromosome"/>
</dbReference>
<dbReference type="eggNOG" id="COG1670">
    <property type="taxonomic scope" value="Bacteria"/>
</dbReference>
<keyword evidence="2" id="KW-1185">Reference proteome</keyword>
<dbReference type="KEGG" id="phe:Phep_1492"/>
<dbReference type="EMBL" id="CP001681">
    <property type="protein sequence ID" value="ACU03706.1"/>
    <property type="molecule type" value="Genomic_DNA"/>
</dbReference>
<dbReference type="STRING" id="485917.Phep_1492"/>
<gene>
    <name evidence="1" type="ordered locus">Phep_1492</name>
</gene>